<keyword evidence="2" id="KW-1185">Reference proteome</keyword>
<evidence type="ECO:0000313" key="1">
    <source>
        <dbReference type="EMBL" id="KIJ26843.1"/>
    </source>
</evidence>
<gene>
    <name evidence="1" type="ORF">M422DRAFT_272046</name>
</gene>
<accession>A0A0C9TCD8</accession>
<dbReference type="EMBL" id="KN837355">
    <property type="protein sequence ID" value="KIJ26843.1"/>
    <property type="molecule type" value="Genomic_DNA"/>
</dbReference>
<dbReference type="AlphaFoldDB" id="A0A0C9TCD8"/>
<dbReference type="HOGENOM" id="CLU_1595607_0_0_1"/>
<name>A0A0C9TCD8_SPHS4</name>
<proteinExistence type="predicted"/>
<evidence type="ECO:0000313" key="2">
    <source>
        <dbReference type="Proteomes" id="UP000054279"/>
    </source>
</evidence>
<sequence length="167" mass="18605">MSSIVSTTITASIISTDYPPLDDEANKHLESGSSDWERLAPEDITQSQVYSALSNCKEQGALESVVISLLKNVAVNLQGIRSPIILEACLRTCQQHHLDLEALFHGHVYGERTLIYHVILGTESNEPENKQRVGLMLELLNKIPLDENSSMNAQFAYDVLRNWEVVA</sequence>
<organism evidence="1 2">
    <name type="scientific">Sphaerobolus stellatus (strain SS14)</name>
    <dbReference type="NCBI Taxonomy" id="990650"/>
    <lineage>
        <taxon>Eukaryota</taxon>
        <taxon>Fungi</taxon>
        <taxon>Dikarya</taxon>
        <taxon>Basidiomycota</taxon>
        <taxon>Agaricomycotina</taxon>
        <taxon>Agaricomycetes</taxon>
        <taxon>Phallomycetidae</taxon>
        <taxon>Geastrales</taxon>
        <taxon>Sphaerobolaceae</taxon>
        <taxon>Sphaerobolus</taxon>
    </lineage>
</organism>
<reference evidence="1 2" key="1">
    <citation type="submission" date="2014-06" db="EMBL/GenBank/DDBJ databases">
        <title>Evolutionary Origins and Diversification of the Mycorrhizal Mutualists.</title>
        <authorList>
            <consortium name="DOE Joint Genome Institute"/>
            <consortium name="Mycorrhizal Genomics Consortium"/>
            <person name="Kohler A."/>
            <person name="Kuo A."/>
            <person name="Nagy L.G."/>
            <person name="Floudas D."/>
            <person name="Copeland A."/>
            <person name="Barry K.W."/>
            <person name="Cichocki N."/>
            <person name="Veneault-Fourrey C."/>
            <person name="LaButti K."/>
            <person name="Lindquist E.A."/>
            <person name="Lipzen A."/>
            <person name="Lundell T."/>
            <person name="Morin E."/>
            <person name="Murat C."/>
            <person name="Riley R."/>
            <person name="Ohm R."/>
            <person name="Sun H."/>
            <person name="Tunlid A."/>
            <person name="Henrissat B."/>
            <person name="Grigoriev I.V."/>
            <person name="Hibbett D.S."/>
            <person name="Martin F."/>
        </authorList>
    </citation>
    <scope>NUCLEOTIDE SEQUENCE [LARGE SCALE GENOMIC DNA]</scope>
    <source>
        <strain evidence="1 2">SS14</strain>
    </source>
</reference>
<dbReference type="Proteomes" id="UP000054279">
    <property type="component" value="Unassembled WGS sequence"/>
</dbReference>
<protein>
    <submittedName>
        <fullName evidence="1">Uncharacterized protein</fullName>
    </submittedName>
</protein>